<protein>
    <recommendedName>
        <fullName evidence="7">PA14 domain-containing protein</fullName>
    </recommendedName>
</protein>
<accession>A0ABD3SBZ4</accession>
<dbReference type="PANTHER" id="PTHR46769:SF2">
    <property type="entry name" value="FIBROCYSTIN-L ISOFORM 2 PRECURSOR-RELATED"/>
    <property type="match status" value="1"/>
</dbReference>
<dbReference type="Pfam" id="PF07691">
    <property type="entry name" value="PA14"/>
    <property type="match status" value="2"/>
</dbReference>
<evidence type="ECO:0000256" key="2">
    <source>
        <dbReference type="SAM" id="MobiDB-lite"/>
    </source>
</evidence>
<keyword evidence="6" id="KW-1185">Reference proteome</keyword>
<dbReference type="Gene3D" id="2.30.180.10">
    <property type="entry name" value="FAS1 domain"/>
    <property type="match status" value="1"/>
</dbReference>
<feature type="non-terminal residue" evidence="5">
    <location>
        <position position="1063"/>
    </location>
</feature>
<feature type="non-terminal residue" evidence="5">
    <location>
        <position position="1"/>
    </location>
</feature>
<feature type="domain" description="FAS1" evidence="3">
    <location>
        <begin position="929"/>
        <end position="1063"/>
    </location>
</feature>
<organism evidence="5 6">
    <name type="scientific">Cyclostephanos tholiformis</name>
    <dbReference type="NCBI Taxonomy" id="382380"/>
    <lineage>
        <taxon>Eukaryota</taxon>
        <taxon>Sar</taxon>
        <taxon>Stramenopiles</taxon>
        <taxon>Ochrophyta</taxon>
        <taxon>Bacillariophyta</taxon>
        <taxon>Coscinodiscophyceae</taxon>
        <taxon>Thalassiosirophycidae</taxon>
        <taxon>Stephanodiscales</taxon>
        <taxon>Stephanodiscaceae</taxon>
        <taxon>Cyclostephanos</taxon>
    </lineage>
</organism>
<dbReference type="InterPro" id="IPR052387">
    <property type="entry name" value="Fibrocystin"/>
</dbReference>
<feature type="region of interest" description="Disordered" evidence="2">
    <location>
        <begin position="1"/>
        <end position="59"/>
    </location>
</feature>
<evidence type="ECO:0000259" key="3">
    <source>
        <dbReference type="PROSITE" id="PS50213"/>
    </source>
</evidence>
<evidence type="ECO:0000313" key="6">
    <source>
        <dbReference type="Proteomes" id="UP001530377"/>
    </source>
</evidence>
<evidence type="ECO:0000259" key="4">
    <source>
        <dbReference type="PROSITE" id="PS51820"/>
    </source>
</evidence>
<dbReference type="Pfam" id="PF02469">
    <property type="entry name" value="Fasciclin"/>
    <property type="match status" value="1"/>
</dbReference>
<name>A0ABD3SBZ4_9STRA</name>
<dbReference type="SMART" id="SM00554">
    <property type="entry name" value="FAS1"/>
    <property type="match status" value="1"/>
</dbReference>
<dbReference type="InterPro" id="IPR000782">
    <property type="entry name" value="FAS1_domain"/>
</dbReference>
<dbReference type="PROSITE" id="PS51820">
    <property type="entry name" value="PA14"/>
    <property type="match status" value="3"/>
</dbReference>
<gene>
    <name evidence="5" type="ORF">ACHAXA_007847</name>
</gene>
<feature type="compositionally biased region" description="Low complexity" evidence="2">
    <location>
        <begin position="9"/>
        <end position="25"/>
    </location>
</feature>
<dbReference type="SMART" id="SM00758">
    <property type="entry name" value="PA14"/>
    <property type="match status" value="1"/>
</dbReference>
<dbReference type="Gene3D" id="2.60.120.1560">
    <property type="match status" value="1"/>
</dbReference>
<proteinExistence type="predicted"/>
<reference evidence="5 6" key="1">
    <citation type="submission" date="2024-10" db="EMBL/GenBank/DDBJ databases">
        <title>Updated reference genomes for cyclostephanoid diatoms.</title>
        <authorList>
            <person name="Roberts W.R."/>
            <person name="Alverson A.J."/>
        </authorList>
    </citation>
    <scope>NUCLEOTIDE SEQUENCE [LARGE SCALE GENOMIC DNA]</scope>
    <source>
        <strain evidence="5 6">AJA228-03</strain>
    </source>
</reference>
<dbReference type="InterPro" id="IPR011658">
    <property type="entry name" value="PA14_dom"/>
</dbReference>
<feature type="domain" description="PA14" evidence="4">
    <location>
        <begin position="735"/>
        <end position="893"/>
    </location>
</feature>
<evidence type="ECO:0008006" key="7">
    <source>
        <dbReference type="Google" id="ProtNLM"/>
    </source>
</evidence>
<comment type="caution">
    <text evidence="5">The sequence shown here is derived from an EMBL/GenBank/DDBJ whole genome shotgun (WGS) entry which is preliminary data.</text>
</comment>
<evidence type="ECO:0000256" key="1">
    <source>
        <dbReference type="ARBA" id="ARBA00022729"/>
    </source>
</evidence>
<dbReference type="SUPFAM" id="SSF82153">
    <property type="entry name" value="FAS1 domain"/>
    <property type="match status" value="1"/>
</dbReference>
<sequence>SRLPTNGLSAEASNAEAEADSASSAGPTTAPDPIHDHDLAIGEDSNINDHGDNPGGLTDDNTLITADVVVDPTIAINDATVFVEDDEDEGEVIIGTPILPCWKQRNGQALIGTTLVVLVALATAIGLLVSDNPPSVEEAAVDTIVPVGKGGPHGTCPSDESAMDCGATLEIWMDVVGWSILNLVIATNNFTLPPNRTERLINTLSGPFNSADNYGCRIHGWLVPPITSDEYVLVVTADDEGELWLSADEDPNDKVLVAGINNRGGSLNPQSSPISFVAGRAYYFEALTAEGLITDYFDIWWHYPGLGELERIPAIYSRTKKPVPCVVDLDCDDGFWCNGQETCNDMGLCEFGSERTCSDGLLCTNDICNELTKSCENPPIDCLASGDRCATDQCIETLGGCQFTCGATLDTWFLLQHLNDPTNPDIWSFHNQIYLSDLRVTNGLSNTPNKTERLGSMLEAPTNTADFYASRMKGWLVPPVTGDYVFWIAADDMAELWLSVDDNPDNGALVCFLTWKVESRQWTAYPEQMSEPIPLVAGQAYYFEVSTCSLKYLQMSIYRVTFRVNCALFLNHPHIYLSLINMALMKEISGSDNLAIAWQYPGQAMKVIPAHYSRMTRPTTWMATCLILIAMMGSGVMVRFYHLEIFACLLLFARLKHGMDIDMTFDAPYFSGDETCSNVGVCQYGVHRTCSDGLLCTDDICNELTDSCENPVANCSKSNDPCATDQCVESLGGCLFSCGATLETWMDIVGSTVPDLINGTNNFAMAPDMTRRLANLLETERFVGDNYGVRMTGWLVPPISGSYRFWISSDDSGEFGLSIDDDPANLIVRCFQPYGSPSRDWFFYRDQQSELISLVAGQTYYFEALMKEGIGLDQLAIAWQYPGHTLEVIPARFSKMTRLTSSTNINSTSTDTVEQPVDANVSDVSVVQPGTIYDAGKAGQVFSILMAFVDATGLADLVSGPGPITVLATPNYSWNALAASFPAGVTLETFLLPENIELLQDILYYHIIEGLHPTASLISGNLTTLNGATISVVVSADMVISFNDVYIIEPNWIFDNGIAHVID</sequence>
<dbReference type="InterPro" id="IPR037524">
    <property type="entry name" value="PA14/GLEYA"/>
</dbReference>
<dbReference type="Proteomes" id="UP001530377">
    <property type="component" value="Unassembled WGS sequence"/>
</dbReference>
<dbReference type="PANTHER" id="PTHR46769">
    <property type="entry name" value="POLYCYSTIC KIDNEY AND HEPATIC DISEASE 1 (AUTOSOMAL RECESSIVE)-LIKE 1"/>
    <property type="match status" value="1"/>
</dbReference>
<feature type="domain" description="PA14" evidence="4">
    <location>
        <begin position="162"/>
        <end position="316"/>
    </location>
</feature>
<dbReference type="InterPro" id="IPR036378">
    <property type="entry name" value="FAS1_dom_sf"/>
</dbReference>
<keyword evidence="1" id="KW-0732">Signal</keyword>
<evidence type="ECO:0000313" key="5">
    <source>
        <dbReference type="EMBL" id="KAL3822054.1"/>
    </source>
</evidence>
<dbReference type="SUPFAM" id="SSF56988">
    <property type="entry name" value="Anthrax protective antigen"/>
    <property type="match status" value="3"/>
</dbReference>
<dbReference type="EMBL" id="JALLPB020000076">
    <property type="protein sequence ID" value="KAL3822054.1"/>
    <property type="molecule type" value="Genomic_DNA"/>
</dbReference>
<dbReference type="AlphaFoldDB" id="A0ABD3SBZ4"/>
<dbReference type="PROSITE" id="PS50213">
    <property type="entry name" value="FAS1"/>
    <property type="match status" value="1"/>
</dbReference>
<feature type="domain" description="PA14" evidence="4">
    <location>
        <begin position="420"/>
        <end position="612"/>
    </location>
</feature>